<keyword evidence="3" id="KW-1185">Reference proteome</keyword>
<protein>
    <submittedName>
        <fullName evidence="2">Uncharacterized protein</fullName>
    </submittedName>
</protein>
<dbReference type="RefSeq" id="WP_183988580.1">
    <property type="nucleotide sequence ID" value="NZ_JACHHG010000016.1"/>
</dbReference>
<organism evidence="2 3">
    <name type="scientific">Deinobacterium chartae</name>
    <dbReference type="NCBI Taxonomy" id="521158"/>
    <lineage>
        <taxon>Bacteria</taxon>
        <taxon>Thermotogati</taxon>
        <taxon>Deinococcota</taxon>
        <taxon>Deinococci</taxon>
        <taxon>Deinococcales</taxon>
        <taxon>Deinococcaceae</taxon>
        <taxon>Deinobacterium</taxon>
    </lineage>
</organism>
<gene>
    <name evidence="2" type="ORF">HNR42_003299</name>
</gene>
<feature type="signal peptide" evidence="1">
    <location>
        <begin position="1"/>
        <end position="21"/>
    </location>
</feature>
<name>A0A841I6G1_9DEIO</name>
<evidence type="ECO:0000313" key="2">
    <source>
        <dbReference type="EMBL" id="MBB6099839.1"/>
    </source>
</evidence>
<keyword evidence="1" id="KW-0732">Signal</keyword>
<accession>A0A841I6G1</accession>
<proteinExistence type="predicted"/>
<sequence>MRQVVALTLAVALSGAAPALAQNFQPSCTETLRFSYAAFSELYVIRNADASEAGQDDAAQYWADCKRQENLRRLGSYPQLKARLEALRKAYLSLLNADSSITSARMGGGTMYTHDLVRAMPDLELHLADLISYTTSPLGASSGQHAQDMYRLASRTLDQRLARLKKPTQNDLDYVDRSTWNQRVKEYEQAVQAIRAIAGKKADVTSSAILSFAAQGLFLSNPNLWED</sequence>
<evidence type="ECO:0000313" key="3">
    <source>
        <dbReference type="Proteomes" id="UP000569951"/>
    </source>
</evidence>
<dbReference type="AlphaFoldDB" id="A0A841I6G1"/>
<comment type="caution">
    <text evidence="2">The sequence shown here is derived from an EMBL/GenBank/DDBJ whole genome shotgun (WGS) entry which is preliminary data.</text>
</comment>
<dbReference type="EMBL" id="JACHHG010000016">
    <property type="protein sequence ID" value="MBB6099839.1"/>
    <property type="molecule type" value="Genomic_DNA"/>
</dbReference>
<dbReference type="Proteomes" id="UP000569951">
    <property type="component" value="Unassembled WGS sequence"/>
</dbReference>
<feature type="chain" id="PRO_5032604283" evidence="1">
    <location>
        <begin position="22"/>
        <end position="227"/>
    </location>
</feature>
<reference evidence="2 3" key="1">
    <citation type="submission" date="2020-08" db="EMBL/GenBank/DDBJ databases">
        <title>Genomic Encyclopedia of Type Strains, Phase IV (KMG-IV): sequencing the most valuable type-strain genomes for metagenomic binning, comparative biology and taxonomic classification.</title>
        <authorList>
            <person name="Goeker M."/>
        </authorList>
    </citation>
    <scope>NUCLEOTIDE SEQUENCE [LARGE SCALE GENOMIC DNA]</scope>
    <source>
        <strain evidence="2 3">DSM 21458</strain>
    </source>
</reference>
<evidence type="ECO:0000256" key="1">
    <source>
        <dbReference type="SAM" id="SignalP"/>
    </source>
</evidence>